<organism evidence="2 3">
    <name type="scientific">Ostreibacterium oceani</name>
    <dbReference type="NCBI Taxonomy" id="2654998"/>
    <lineage>
        <taxon>Bacteria</taxon>
        <taxon>Pseudomonadati</taxon>
        <taxon>Pseudomonadota</taxon>
        <taxon>Gammaproteobacteria</taxon>
        <taxon>Cardiobacteriales</taxon>
        <taxon>Ostreibacteriaceae</taxon>
        <taxon>Ostreibacterium</taxon>
    </lineage>
</organism>
<feature type="signal peptide" evidence="1">
    <location>
        <begin position="1"/>
        <end position="26"/>
    </location>
</feature>
<keyword evidence="1" id="KW-0732">Signal</keyword>
<protein>
    <submittedName>
        <fullName evidence="2">Uncharacterized protein</fullName>
    </submittedName>
</protein>
<dbReference type="InParanoid" id="A0A6N7EX59"/>
<name>A0A6N7EX59_9GAMM</name>
<evidence type="ECO:0000313" key="2">
    <source>
        <dbReference type="EMBL" id="MPV86523.1"/>
    </source>
</evidence>
<dbReference type="AlphaFoldDB" id="A0A6N7EX59"/>
<keyword evidence="3" id="KW-1185">Reference proteome</keyword>
<proteinExistence type="predicted"/>
<dbReference type="RefSeq" id="WP_152810511.1">
    <property type="nucleotide sequence ID" value="NZ_WHNW01000007.1"/>
</dbReference>
<comment type="caution">
    <text evidence="2">The sequence shown here is derived from an EMBL/GenBank/DDBJ whole genome shotgun (WGS) entry which is preliminary data.</text>
</comment>
<reference evidence="2 3" key="1">
    <citation type="submission" date="2019-10" db="EMBL/GenBank/DDBJ databases">
        <title>Cardiobacteriales fam. a chemoheterotrophic member of the order Cardiobacteriales, and proposal of Cardiobacteriales fam. nov.</title>
        <authorList>
            <person name="Wang C."/>
        </authorList>
    </citation>
    <scope>NUCLEOTIDE SEQUENCE [LARGE SCALE GENOMIC DNA]</scope>
    <source>
        <strain evidence="2 3">ML27</strain>
    </source>
</reference>
<gene>
    <name evidence="2" type="ORF">GCU85_07235</name>
</gene>
<sequence>MKNRLFVVCMGLSIGLCMTLTNVVLAQQGNVIIGSKEEALKQCELKALASPPDVREQMYSACLCIVEHTDFARALELYHANDVNGLQQLYAGASQACAS</sequence>
<feature type="chain" id="PRO_5027023509" evidence="1">
    <location>
        <begin position="27"/>
        <end position="99"/>
    </location>
</feature>
<dbReference type="Proteomes" id="UP000471298">
    <property type="component" value="Unassembled WGS sequence"/>
</dbReference>
<evidence type="ECO:0000313" key="3">
    <source>
        <dbReference type="Proteomes" id="UP000471298"/>
    </source>
</evidence>
<evidence type="ECO:0000256" key="1">
    <source>
        <dbReference type="SAM" id="SignalP"/>
    </source>
</evidence>
<dbReference type="EMBL" id="WHNW01000007">
    <property type="protein sequence ID" value="MPV86523.1"/>
    <property type="molecule type" value="Genomic_DNA"/>
</dbReference>
<accession>A0A6N7EX59</accession>